<accession>A0ACD0P4N8</accession>
<organism evidence="1 2">
    <name type="scientific">Violaceomyces palustris</name>
    <dbReference type="NCBI Taxonomy" id="1673888"/>
    <lineage>
        <taxon>Eukaryota</taxon>
        <taxon>Fungi</taxon>
        <taxon>Dikarya</taxon>
        <taxon>Basidiomycota</taxon>
        <taxon>Ustilaginomycotina</taxon>
        <taxon>Ustilaginomycetes</taxon>
        <taxon>Violaceomycetales</taxon>
        <taxon>Violaceomycetaceae</taxon>
        <taxon>Violaceomyces</taxon>
    </lineage>
</organism>
<sequence>MAAQILCLKGNPALYLLSILTPSSLSLASHQFPFLVLFDLDCPSMVLGRPHTLSPPVAEADVPSVRSGGWI</sequence>
<keyword evidence="2" id="KW-1185">Reference proteome</keyword>
<name>A0ACD0P4N8_9BASI</name>
<gene>
    <name evidence="1" type="ORF">IE53DRAFT_384505</name>
</gene>
<reference evidence="1 2" key="1">
    <citation type="journal article" date="2018" name="Mol. Biol. Evol.">
        <title>Broad Genomic Sampling Reveals a Smut Pathogenic Ancestry of the Fungal Clade Ustilaginomycotina.</title>
        <authorList>
            <person name="Kijpornyongpan T."/>
            <person name="Mondo S.J."/>
            <person name="Barry K."/>
            <person name="Sandor L."/>
            <person name="Lee J."/>
            <person name="Lipzen A."/>
            <person name="Pangilinan J."/>
            <person name="LaButti K."/>
            <person name="Hainaut M."/>
            <person name="Henrissat B."/>
            <person name="Grigoriev I.V."/>
            <person name="Spatafora J.W."/>
            <person name="Aime M.C."/>
        </authorList>
    </citation>
    <scope>NUCLEOTIDE SEQUENCE [LARGE SCALE GENOMIC DNA]</scope>
    <source>
        <strain evidence="1 2">SA 807</strain>
    </source>
</reference>
<dbReference type="Proteomes" id="UP000245626">
    <property type="component" value="Unassembled WGS sequence"/>
</dbReference>
<proteinExistence type="predicted"/>
<dbReference type="EMBL" id="KZ819745">
    <property type="protein sequence ID" value="PWN53024.1"/>
    <property type="molecule type" value="Genomic_DNA"/>
</dbReference>
<protein>
    <submittedName>
        <fullName evidence="1">Uncharacterized protein</fullName>
    </submittedName>
</protein>
<evidence type="ECO:0000313" key="2">
    <source>
        <dbReference type="Proteomes" id="UP000245626"/>
    </source>
</evidence>
<evidence type="ECO:0000313" key="1">
    <source>
        <dbReference type="EMBL" id="PWN53024.1"/>
    </source>
</evidence>